<evidence type="ECO:0000313" key="2">
    <source>
        <dbReference type="EMBL" id="KAG7336244.1"/>
    </source>
</evidence>
<keyword evidence="3" id="KW-1185">Reference proteome</keyword>
<gene>
    <name evidence="2" type="ORF">KOW79_000937</name>
</gene>
<organism evidence="2 3">
    <name type="scientific">Hemibagrus wyckioides</name>
    <dbReference type="NCBI Taxonomy" id="337641"/>
    <lineage>
        <taxon>Eukaryota</taxon>
        <taxon>Metazoa</taxon>
        <taxon>Chordata</taxon>
        <taxon>Craniata</taxon>
        <taxon>Vertebrata</taxon>
        <taxon>Euteleostomi</taxon>
        <taxon>Actinopterygii</taxon>
        <taxon>Neopterygii</taxon>
        <taxon>Teleostei</taxon>
        <taxon>Ostariophysi</taxon>
        <taxon>Siluriformes</taxon>
        <taxon>Bagridae</taxon>
        <taxon>Hemibagrus</taxon>
    </lineage>
</organism>
<name>A0A9D3SYN2_9TELE</name>
<evidence type="ECO:0000256" key="1">
    <source>
        <dbReference type="SAM" id="MobiDB-lite"/>
    </source>
</evidence>
<dbReference type="Proteomes" id="UP000824219">
    <property type="component" value="Linkage Group LG01"/>
</dbReference>
<protein>
    <submittedName>
        <fullName evidence="2">Uncharacterized protein</fullName>
    </submittedName>
</protein>
<comment type="caution">
    <text evidence="2">The sequence shown here is derived from an EMBL/GenBank/DDBJ whole genome shotgun (WGS) entry which is preliminary data.</text>
</comment>
<dbReference type="AlphaFoldDB" id="A0A9D3SYN2"/>
<sequence length="93" mass="10084">MWFASLRPASFNSELQHPLVHSSSASMWSSAQPTNSQPITTRDGRNSPLSSAYTIAPFVLPPQLSFPDLHSHPLPLTATLFPSVACAGWNPIL</sequence>
<feature type="region of interest" description="Disordered" evidence="1">
    <location>
        <begin position="24"/>
        <end position="48"/>
    </location>
</feature>
<evidence type="ECO:0000313" key="3">
    <source>
        <dbReference type="Proteomes" id="UP000824219"/>
    </source>
</evidence>
<dbReference type="EMBL" id="JAHKSW010000001">
    <property type="protein sequence ID" value="KAG7336244.1"/>
    <property type="molecule type" value="Genomic_DNA"/>
</dbReference>
<reference evidence="2 3" key="1">
    <citation type="submission" date="2021-06" db="EMBL/GenBank/DDBJ databases">
        <title>Chromosome-level genome assembly of the red-tail catfish (Hemibagrus wyckioides).</title>
        <authorList>
            <person name="Shao F."/>
        </authorList>
    </citation>
    <scope>NUCLEOTIDE SEQUENCE [LARGE SCALE GENOMIC DNA]</scope>
    <source>
        <strain evidence="2">EC202008001</strain>
        <tissue evidence="2">Blood</tissue>
    </source>
</reference>
<accession>A0A9D3SYN2</accession>
<proteinExistence type="predicted"/>